<name>A0A2P2QNE2_RHIMU</name>
<evidence type="ECO:0000313" key="1">
    <source>
        <dbReference type="EMBL" id="MBX68503.1"/>
    </source>
</evidence>
<dbReference type="EMBL" id="GGEC01088019">
    <property type="protein sequence ID" value="MBX68503.1"/>
    <property type="molecule type" value="Transcribed_RNA"/>
</dbReference>
<dbReference type="AlphaFoldDB" id="A0A2P2QNE2"/>
<reference evidence="1" key="1">
    <citation type="submission" date="2018-02" db="EMBL/GenBank/DDBJ databases">
        <title>Rhizophora mucronata_Transcriptome.</title>
        <authorList>
            <person name="Meera S.P."/>
            <person name="Sreeshan A."/>
            <person name="Augustine A."/>
        </authorList>
    </citation>
    <scope>NUCLEOTIDE SEQUENCE</scope>
    <source>
        <tissue evidence="1">Leaf</tissue>
    </source>
</reference>
<proteinExistence type="predicted"/>
<sequence>MDVDPLETISKILKIKLGEHKKSCSF</sequence>
<organism evidence="1">
    <name type="scientific">Rhizophora mucronata</name>
    <name type="common">Asiatic mangrove</name>
    <dbReference type="NCBI Taxonomy" id="61149"/>
    <lineage>
        <taxon>Eukaryota</taxon>
        <taxon>Viridiplantae</taxon>
        <taxon>Streptophyta</taxon>
        <taxon>Embryophyta</taxon>
        <taxon>Tracheophyta</taxon>
        <taxon>Spermatophyta</taxon>
        <taxon>Magnoliopsida</taxon>
        <taxon>eudicotyledons</taxon>
        <taxon>Gunneridae</taxon>
        <taxon>Pentapetalae</taxon>
        <taxon>rosids</taxon>
        <taxon>fabids</taxon>
        <taxon>Malpighiales</taxon>
        <taxon>Rhizophoraceae</taxon>
        <taxon>Rhizophora</taxon>
    </lineage>
</organism>
<accession>A0A2P2QNE2</accession>
<protein>
    <submittedName>
        <fullName evidence="1">Uncharacterized protein</fullName>
    </submittedName>
</protein>